<dbReference type="OrthoDB" id="1694156at2759"/>
<evidence type="ECO:0000313" key="2">
    <source>
        <dbReference type="Proteomes" id="UP001153076"/>
    </source>
</evidence>
<sequence>MFPRTPHGVAWSVQKYIEDVHRMGEYAWAKVVQHFCVEAVEEMQRKLEGPISGVKMNDFSLLIQVWFYKHTTRFVKHDKGSVDHGGRYDAFELAAGIKEFDIIPILRPQEKEMMVPTVRDFMKIDGFGYYVFDAEAHGEHQDVGHQSGGDVRVGVDSDSGMESLPWIGNGFDQVTEHDSSERKGGEEDVMFITAKHIPRDSSEGQNMGTRIVDAATHPEVCVDVGRFPQCSEPNVVPFFMVEDIGHTPSEVMVMSFGEGKQNSNLVLRESGALPDTDEGEEGVKPKGGVLCVNDVAVVGHTVEGERVSITQASLAKNVEVGTVAGTDGLANNVTIVPDI</sequence>
<evidence type="ECO:0008006" key="3">
    <source>
        <dbReference type="Google" id="ProtNLM"/>
    </source>
</evidence>
<dbReference type="AlphaFoldDB" id="A0A9Q1JQ83"/>
<protein>
    <recommendedName>
        <fullName evidence="3">Aminotransferase-like plant mobile domain-containing protein</fullName>
    </recommendedName>
</protein>
<accession>A0A9Q1JQ83</accession>
<dbReference type="Proteomes" id="UP001153076">
    <property type="component" value="Unassembled WGS sequence"/>
</dbReference>
<keyword evidence="2" id="KW-1185">Reference proteome</keyword>
<gene>
    <name evidence="1" type="ORF">Cgig2_025672</name>
</gene>
<evidence type="ECO:0000313" key="1">
    <source>
        <dbReference type="EMBL" id="KAJ8429005.1"/>
    </source>
</evidence>
<name>A0A9Q1JQ83_9CARY</name>
<organism evidence="1 2">
    <name type="scientific">Carnegiea gigantea</name>
    <dbReference type="NCBI Taxonomy" id="171969"/>
    <lineage>
        <taxon>Eukaryota</taxon>
        <taxon>Viridiplantae</taxon>
        <taxon>Streptophyta</taxon>
        <taxon>Embryophyta</taxon>
        <taxon>Tracheophyta</taxon>
        <taxon>Spermatophyta</taxon>
        <taxon>Magnoliopsida</taxon>
        <taxon>eudicotyledons</taxon>
        <taxon>Gunneridae</taxon>
        <taxon>Pentapetalae</taxon>
        <taxon>Caryophyllales</taxon>
        <taxon>Cactineae</taxon>
        <taxon>Cactaceae</taxon>
        <taxon>Cactoideae</taxon>
        <taxon>Echinocereeae</taxon>
        <taxon>Carnegiea</taxon>
    </lineage>
</organism>
<comment type="caution">
    <text evidence="1">The sequence shown here is derived from an EMBL/GenBank/DDBJ whole genome shotgun (WGS) entry which is preliminary data.</text>
</comment>
<dbReference type="EMBL" id="JAKOGI010000949">
    <property type="protein sequence ID" value="KAJ8429005.1"/>
    <property type="molecule type" value="Genomic_DNA"/>
</dbReference>
<reference evidence="1" key="1">
    <citation type="submission" date="2022-04" db="EMBL/GenBank/DDBJ databases">
        <title>Carnegiea gigantea Genome sequencing and assembly v2.</title>
        <authorList>
            <person name="Copetti D."/>
            <person name="Sanderson M.J."/>
            <person name="Burquez A."/>
            <person name="Wojciechowski M.F."/>
        </authorList>
    </citation>
    <scope>NUCLEOTIDE SEQUENCE</scope>
    <source>
        <strain evidence="1">SGP5-SGP5p</strain>
        <tissue evidence="1">Aerial part</tissue>
    </source>
</reference>
<proteinExistence type="predicted"/>